<dbReference type="PANTHER" id="PTHR43584:SF3">
    <property type="entry name" value="BIFUNCTIONAL PROTEIN GLMU"/>
    <property type="match status" value="1"/>
</dbReference>
<comment type="pathway">
    <text evidence="18">Nucleotide-sugar biosynthesis; UDP-N-acetyl-alpha-D-glucosamine biosynthesis; N-acetyl-alpha-D-glucosamine 1-phosphate from alpha-D-glucosamine 6-phosphate (route II): step 2/2.</text>
</comment>
<evidence type="ECO:0000313" key="22">
    <source>
        <dbReference type="EMBL" id="KWA64911.1"/>
    </source>
</evidence>
<feature type="binding site" evidence="18">
    <location>
        <position position="165"/>
    </location>
    <ligand>
        <name>UDP-N-acetyl-alpha-D-glucosamine</name>
        <dbReference type="ChEBI" id="CHEBI:57705"/>
    </ligand>
</feature>
<keyword evidence="12 18" id="KW-0511">Multifunctional enzyme</keyword>
<feature type="binding site" evidence="18">
    <location>
        <position position="329"/>
    </location>
    <ligand>
        <name>UDP-N-acetyl-alpha-D-glucosamine</name>
        <dbReference type="ChEBI" id="CHEBI:57705"/>
    </ligand>
</feature>
<comment type="similarity">
    <text evidence="3 18">In the N-terminal section; belongs to the N-acetylglucosamine-1-phosphate uridyltransferase family.</text>
</comment>
<evidence type="ECO:0000256" key="5">
    <source>
        <dbReference type="ARBA" id="ARBA00022679"/>
    </source>
</evidence>
<dbReference type="EC" id="2.3.1.157" evidence="18"/>
<dbReference type="SUPFAM" id="SSF53448">
    <property type="entry name" value="Nucleotide-diphospho-sugar transferases"/>
    <property type="match status" value="1"/>
</dbReference>
<dbReference type="CDD" id="cd02540">
    <property type="entry name" value="GT2_GlmU_N_bac"/>
    <property type="match status" value="1"/>
</dbReference>
<dbReference type="UniPathway" id="UPA00973"/>
<comment type="subcellular location">
    <subcellularLocation>
        <location evidence="1 18">Cytoplasm</location>
    </subcellularLocation>
</comment>
<dbReference type="InterPro" id="IPR018357">
    <property type="entry name" value="Hexapep_transf_CS"/>
</dbReference>
<dbReference type="Pfam" id="PF00132">
    <property type="entry name" value="Hexapep"/>
    <property type="match status" value="1"/>
</dbReference>
<evidence type="ECO:0000256" key="14">
    <source>
        <dbReference type="ARBA" id="ARBA00023316"/>
    </source>
</evidence>
<accession>A0A108M8G9</accession>
<feature type="binding site" evidence="18">
    <location>
        <position position="100"/>
    </location>
    <ligand>
        <name>Mg(2+)</name>
        <dbReference type="ChEBI" id="CHEBI:18420"/>
    </ligand>
</feature>
<evidence type="ECO:0000256" key="16">
    <source>
        <dbReference type="ARBA" id="ARBA00048493"/>
    </source>
</evidence>
<evidence type="ECO:0000256" key="12">
    <source>
        <dbReference type="ARBA" id="ARBA00023268"/>
    </source>
</evidence>
<feature type="binding site" evidence="18">
    <location>
        <begin position="98"/>
        <end position="100"/>
    </location>
    <ligand>
        <name>UDP-N-acetyl-alpha-D-glucosamine</name>
        <dbReference type="ChEBI" id="CHEBI:57705"/>
    </ligand>
</feature>
<evidence type="ECO:0000256" key="3">
    <source>
        <dbReference type="ARBA" id="ARBA00007947"/>
    </source>
</evidence>
<organism evidence="22">
    <name type="scientific">Burkholderia stagnalis</name>
    <dbReference type="NCBI Taxonomy" id="1503054"/>
    <lineage>
        <taxon>Bacteria</taxon>
        <taxon>Pseudomonadati</taxon>
        <taxon>Pseudomonadota</taxon>
        <taxon>Betaproteobacteria</taxon>
        <taxon>Burkholderiales</taxon>
        <taxon>Burkholderiaceae</taxon>
        <taxon>Burkholderia</taxon>
        <taxon>Burkholderia cepacia complex</taxon>
    </lineage>
</organism>
<dbReference type="GO" id="GO:0000287">
    <property type="term" value="F:magnesium ion binding"/>
    <property type="evidence" value="ECO:0007669"/>
    <property type="project" value="UniProtKB-UniRule"/>
</dbReference>
<comment type="pathway">
    <text evidence="18">Nucleotide-sugar biosynthesis; UDP-N-acetyl-alpha-D-glucosamine biosynthesis; UDP-N-acetyl-alpha-D-glucosamine from N-acetyl-alpha-D-glucosamine 1-phosphate: step 1/1.</text>
</comment>
<dbReference type="InterPro" id="IPR011004">
    <property type="entry name" value="Trimer_LpxA-like_sf"/>
</dbReference>
<feature type="domain" description="Mannose-1-phosphate guanyltransferase C-terminal" evidence="20">
    <location>
        <begin position="265"/>
        <end position="351"/>
    </location>
</feature>
<keyword evidence="5 18" id="KW-0808">Transferase</keyword>
<dbReference type="GO" id="GO:0009252">
    <property type="term" value="P:peptidoglycan biosynthetic process"/>
    <property type="evidence" value="ECO:0007669"/>
    <property type="project" value="UniProtKB-UniRule"/>
</dbReference>
<dbReference type="EMBL" id="VZOK01000019">
    <property type="protein sequence ID" value="KAB0637633.1"/>
    <property type="molecule type" value="Genomic_DNA"/>
</dbReference>
<dbReference type="InterPro" id="IPR001451">
    <property type="entry name" value="Hexapep"/>
</dbReference>
<feature type="domain" description="MobA-like NTP transferase" evidence="19">
    <location>
        <begin position="4"/>
        <end position="130"/>
    </location>
</feature>
<dbReference type="GO" id="GO:0008360">
    <property type="term" value="P:regulation of cell shape"/>
    <property type="evidence" value="ECO:0007669"/>
    <property type="project" value="UniProtKB-KW"/>
</dbReference>
<dbReference type="Proteomes" id="UP000473470">
    <property type="component" value="Unassembled WGS sequence"/>
</dbReference>
<feature type="binding site" evidence="18">
    <location>
        <position position="362"/>
    </location>
    <ligand>
        <name>UDP-N-acetyl-alpha-D-glucosamine</name>
        <dbReference type="ChEBI" id="CHEBI:57705"/>
    </ligand>
</feature>
<keyword evidence="6 18" id="KW-0548">Nucleotidyltransferase</keyword>
<dbReference type="AlphaFoldDB" id="A0A108M8G9"/>
<evidence type="ECO:0000256" key="17">
    <source>
        <dbReference type="ARBA" id="ARBA00049628"/>
    </source>
</evidence>
<feature type="binding site" evidence="18">
    <location>
        <position position="20"/>
    </location>
    <ligand>
        <name>UDP-N-acetyl-alpha-D-glucosamine</name>
        <dbReference type="ChEBI" id="CHEBI:57705"/>
    </ligand>
</feature>
<feature type="binding site" evidence="18">
    <location>
        <begin position="382"/>
        <end position="383"/>
    </location>
    <ligand>
        <name>acetyl-CoA</name>
        <dbReference type="ChEBI" id="CHEBI:57288"/>
    </ligand>
</feature>
<sequence length="453" mass="47897">MNIVILAAGTGKRMRSALPKVLHPLAGRPLLSHVIATARALQPSRLVVVVGHGAEQVQAAVAAPDVQFAVQAEQLGTGHAVRQALPLLDPAQPTLVLYGDVPLTRVSTLERLVDAARDGRYGILTVTLDDPTGYGRIVRDPAGFVTRIVEQKDASPEEQKIAEINTGIVVTPTAQLAMWLGALNNDNAQGEYYLTDVVELAIEAGFEVVTAQPDAEWETLGVNSKAQLAELERVHQRTLADTLLADGVTLADPARLDVRGTLRCGRDVSIDVNCVFEGNVTLADNVAIGPNCVIRNASIGAGTRVDAFTHIDGAELGAHTVIGPYARLRPGTQLADEAHVGNFVEVKNAVIGHGSKANHLTYIGDADIGARVNIGAGTITCNYDGANKFRTVIEDDVFVGSDTQLVAPVHVGRGVTIAAGTTIWKDVADGLLALNEKTQTAKSGYVRPVKKKS</sequence>
<evidence type="ECO:0000313" key="24">
    <source>
        <dbReference type="Proteomes" id="UP000473470"/>
    </source>
</evidence>
<dbReference type="Proteomes" id="UP000068603">
    <property type="component" value="Unassembled WGS sequence"/>
</dbReference>
<feature type="binding site" evidence="18">
    <location>
        <position position="419"/>
    </location>
    <ligand>
        <name>acetyl-CoA</name>
        <dbReference type="ChEBI" id="CHEBI:57288"/>
    </ligand>
</feature>
<dbReference type="InterPro" id="IPR025877">
    <property type="entry name" value="MobA-like_NTP_Trfase"/>
</dbReference>
<comment type="caution">
    <text evidence="22">The sequence shown here is derived from an EMBL/GenBank/DDBJ whole genome shotgun (WGS) entry which is preliminary data.</text>
</comment>
<feature type="binding site" evidence="18">
    <location>
        <position position="401"/>
    </location>
    <ligand>
        <name>acetyl-CoA</name>
        <dbReference type="ChEBI" id="CHEBI:57288"/>
    </ligand>
</feature>
<comment type="function">
    <text evidence="17 18">Catalyzes the last two sequential reactions in the de novo biosynthetic pathway for UDP-N-acetylglucosamine (UDP-GlcNAc). The C-terminal domain catalyzes the transfer of acetyl group from acetyl coenzyme A to glucosamine-1-phosphate (GlcN-1-P) to produce N-acetylglucosamine-1-phosphate (GlcNAc-1-P), which is converted into UDP-GlcNAc by the transfer of uridine 5-monophosphate (from uridine 5-triphosphate), a reaction catalyzed by the N-terminal domain.</text>
</comment>
<evidence type="ECO:0000256" key="7">
    <source>
        <dbReference type="ARBA" id="ARBA00022723"/>
    </source>
</evidence>
<dbReference type="GO" id="GO:0019134">
    <property type="term" value="F:glucosamine-1-phosphate N-acetyltransferase activity"/>
    <property type="evidence" value="ECO:0007669"/>
    <property type="project" value="UniProtKB-UniRule"/>
</dbReference>
<keyword evidence="7 18" id="KW-0479">Metal-binding</keyword>
<feature type="binding site" evidence="18">
    <location>
        <begin position="76"/>
        <end position="77"/>
    </location>
    <ligand>
        <name>UDP-N-acetyl-alpha-D-glucosamine</name>
        <dbReference type="ChEBI" id="CHEBI:57705"/>
    </ligand>
</feature>
<dbReference type="InterPro" id="IPR005882">
    <property type="entry name" value="Bifunctional_GlmU"/>
</dbReference>
<comment type="similarity">
    <text evidence="2 18">In the C-terminal section; belongs to the transferase hexapeptide repeat family.</text>
</comment>
<comment type="pathway">
    <text evidence="18">Bacterial outer membrane biogenesis; LPS lipid A biosynthesis.</text>
</comment>
<feature type="binding site" evidence="18">
    <location>
        <position position="347"/>
    </location>
    <ligand>
        <name>UDP-N-acetyl-alpha-D-glucosamine</name>
        <dbReference type="ChEBI" id="CHEBI:57705"/>
    </ligand>
</feature>
<comment type="cofactor">
    <cofactor evidence="18">
        <name>Mg(2+)</name>
        <dbReference type="ChEBI" id="CHEBI:18420"/>
    </cofactor>
    <text evidence="18">Binds 1 Mg(2+) ion per subunit.</text>
</comment>
<feature type="region of interest" description="Linker" evidence="18">
    <location>
        <begin position="226"/>
        <end position="246"/>
    </location>
</feature>
<dbReference type="GO" id="GO:0009245">
    <property type="term" value="P:lipid A biosynthetic process"/>
    <property type="evidence" value="ECO:0007669"/>
    <property type="project" value="UniProtKB-UniRule"/>
</dbReference>
<evidence type="ECO:0000256" key="11">
    <source>
        <dbReference type="ARBA" id="ARBA00022984"/>
    </source>
</evidence>
<dbReference type="InterPro" id="IPR050065">
    <property type="entry name" value="GlmU-like"/>
</dbReference>
<feature type="binding site" evidence="18">
    <location>
        <begin position="6"/>
        <end position="9"/>
    </location>
    <ligand>
        <name>UDP-N-acetyl-alpha-D-glucosamine</name>
        <dbReference type="ChEBI" id="CHEBI:57705"/>
    </ligand>
</feature>
<comment type="catalytic activity">
    <reaction evidence="16 18">
        <text>N-acetyl-alpha-D-glucosamine 1-phosphate + UTP + H(+) = UDP-N-acetyl-alpha-D-glucosamine + diphosphate</text>
        <dbReference type="Rhea" id="RHEA:13509"/>
        <dbReference type="ChEBI" id="CHEBI:15378"/>
        <dbReference type="ChEBI" id="CHEBI:33019"/>
        <dbReference type="ChEBI" id="CHEBI:46398"/>
        <dbReference type="ChEBI" id="CHEBI:57705"/>
        <dbReference type="ChEBI" id="CHEBI:57776"/>
        <dbReference type="EC" id="2.7.7.23"/>
    </reaction>
</comment>
<feature type="binding site" evidence="18">
    <location>
        <position position="223"/>
    </location>
    <ligand>
        <name>UDP-N-acetyl-alpha-D-glucosamine</name>
        <dbReference type="ChEBI" id="CHEBI:57705"/>
    </ligand>
</feature>
<evidence type="ECO:0000256" key="13">
    <source>
        <dbReference type="ARBA" id="ARBA00023315"/>
    </source>
</evidence>
<feature type="region of interest" description="N-acetyltransferase" evidence="18">
    <location>
        <begin position="247"/>
        <end position="453"/>
    </location>
</feature>
<gene>
    <name evidence="18 22" type="primary">glmU</name>
    <name evidence="21" type="ORF">F7R25_15110</name>
    <name evidence="22" type="ORF">WT44_10065</name>
</gene>
<evidence type="ECO:0000256" key="18">
    <source>
        <dbReference type="HAMAP-Rule" id="MF_01631"/>
    </source>
</evidence>
<keyword evidence="13 18" id="KW-0012">Acyltransferase</keyword>
<dbReference type="PROSITE" id="PS00101">
    <property type="entry name" value="HEXAPEP_TRANSFERASES"/>
    <property type="match status" value="1"/>
</dbReference>
<feature type="binding site" evidence="18">
    <location>
        <position position="376"/>
    </location>
    <ligand>
        <name>acetyl-CoA</name>
        <dbReference type="ChEBI" id="CHEBI:57288"/>
    </ligand>
</feature>
<keyword evidence="4 18" id="KW-0963">Cytoplasm</keyword>
<keyword evidence="8 18" id="KW-0677">Repeat</keyword>
<dbReference type="GeneID" id="93052250"/>
<keyword evidence="9 18" id="KW-0460">Magnesium</keyword>
<dbReference type="GO" id="GO:0006048">
    <property type="term" value="P:UDP-N-acetylglucosamine biosynthetic process"/>
    <property type="evidence" value="ECO:0007669"/>
    <property type="project" value="UniProtKB-UniPathway"/>
</dbReference>
<keyword evidence="11 18" id="KW-0573">Peptidoglycan synthesis</keyword>
<dbReference type="SUPFAM" id="SSF51161">
    <property type="entry name" value="Trimeric LpxA-like enzymes"/>
    <property type="match status" value="1"/>
</dbReference>
<name>A0A108M8G9_9BURK</name>
<dbReference type="InterPro" id="IPR056729">
    <property type="entry name" value="GMPPB_C"/>
</dbReference>
<protein>
    <recommendedName>
        <fullName evidence="18">Bifunctional protein GlmU</fullName>
    </recommendedName>
    <domain>
        <recommendedName>
            <fullName evidence="18">UDP-N-acetylglucosamine pyrophosphorylase</fullName>
            <ecNumber evidence="18">2.7.7.23</ecNumber>
        </recommendedName>
        <alternativeName>
            <fullName evidence="18">N-acetylglucosamine-1-phosphate uridyltransferase</fullName>
        </alternativeName>
    </domain>
    <domain>
        <recommendedName>
            <fullName evidence="18">Glucosamine-1-phosphate N-acetyltransferase</fullName>
            <ecNumber evidence="18">2.3.1.157</ecNumber>
        </recommendedName>
    </domain>
</protein>
<dbReference type="STRING" id="1503054.WT74_15730"/>
<evidence type="ECO:0000256" key="15">
    <source>
        <dbReference type="ARBA" id="ARBA00048247"/>
    </source>
</evidence>
<comment type="caution">
    <text evidence="18">Lacks conserved residue(s) required for the propagation of feature annotation.</text>
</comment>
<evidence type="ECO:0000256" key="10">
    <source>
        <dbReference type="ARBA" id="ARBA00022960"/>
    </source>
</evidence>
<feature type="active site" description="Proton acceptor" evidence="18">
    <location>
        <position position="359"/>
    </location>
</feature>
<evidence type="ECO:0000313" key="21">
    <source>
        <dbReference type="EMBL" id="KAB0637633.1"/>
    </source>
</evidence>
<evidence type="ECO:0000256" key="2">
    <source>
        <dbReference type="ARBA" id="ARBA00007707"/>
    </source>
</evidence>
<dbReference type="CDD" id="cd03353">
    <property type="entry name" value="LbH_GlmU_C"/>
    <property type="match status" value="1"/>
</dbReference>
<reference evidence="22 23" key="1">
    <citation type="submission" date="2015-11" db="EMBL/GenBank/DDBJ databases">
        <title>Expanding the genomic diversity of Burkholderia species for the development of highly accurate diagnostics.</title>
        <authorList>
            <person name="Sahl J."/>
            <person name="Keim P."/>
            <person name="Wagner D."/>
        </authorList>
    </citation>
    <scope>NUCLEOTIDE SEQUENCE [LARGE SCALE GENOMIC DNA]</scope>
    <source>
        <strain evidence="22 23">MSMB1960WGS</strain>
    </source>
</reference>
<dbReference type="UniPathway" id="UPA00113">
    <property type="reaction ID" value="UER00532"/>
</dbReference>
<dbReference type="RefSeq" id="WP_059886471.1">
    <property type="nucleotide sequence ID" value="NZ_CABVPM010000059.1"/>
</dbReference>
<dbReference type="EMBL" id="LPHB01000031">
    <property type="protein sequence ID" value="KWA64911.1"/>
    <property type="molecule type" value="Genomic_DNA"/>
</dbReference>
<dbReference type="HAMAP" id="MF_01631">
    <property type="entry name" value="GlmU"/>
    <property type="match status" value="1"/>
</dbReference>
<evidence type="ECO:0000313" key="23">
    <source>
        <dbReference type="Proteomes" id="UP000068603"/>
    </source>
</evidence>
<dbReference type="KEGG" id="bstg:WT74_15730"/>
<feature type="binding site" evidence="18">
    <location>
        <position position="223"/>
    </location>
    <ligand>
        <name>Mg(2+)</name>
        <dbReference type="ChEBI" id="CHEBI:18420"/>
    </ligand>
</feature>
<dbReference type="InterPro" id="IPR038009">
    <property type="entry name" value="GlmU_C_LbH"/>
</dbReference>
<dbReference type="GO" id="GO:0071555">
    <property type="term" value="P:cell wall organization"/>
    <property type="evidence" value="ECO:0007669"/>
    <property type="project" value="UniProtKB-KW"/>
</dbReference>
<comment type="catalytic activity">
    <reaction evidence="15 18">
        <text>alpha-D-glucosamine 1-phosphate + acetyl-CoA = N-acetyl-alpha-D-glucosamine 1-phosphate + CoA + H(+)</text>
        <dbReference type="Rhea" id="RHEA:13725"/>
        <dbReference type="ChEBI" id="CHEBI:15378"/>
        <dbReference type="ChEBI" id="CHEBI:57287"/>
        <dbReference type="ChEBI" id="CHEBI:57288"/>
        <dbReference type="ChEBI" id="CHEBI:57776"/>
        <dbReference type="ChEBI" id="CHEBI:58516"/>
        <dbReference type="EC" id="2.3.1.157"/>
    </reaction>
</comment>
<feature type="binding site" evidence="18">
    <location>
        <position position="150"/>
    </location>
    <ligand>
        <name>UDP-N-acetyl-alpha-D-glucosamine</name>
        <dbReference type="ChEBI" id="CHEBI:57705"/>
    </ligand>
</feature>
<reference evidence="21 24" key="2">
    <citation type="submission" date="2019-09" db="EMBL/GenBank/DDBJ databases">
        <title>Draft genome sequences of 48 bacterial type strains from the CCUG.</title>
        <authorList>
            <person name="Tunovic T."/>
            <person name="Pineiro-Iglesias B."/>
            <person name="Unosson C."/>
            <person name="Inganas E."/>
            <person name="Ohlen M."/>
            <person name="Cardew S."/>
            <person name="Jensie-Markopoulos S."/>
            <person name="Salva-Serra F."/>
            <person name="Jaen-Luchoro D."/>
            <person name="Karlsson R."/>
            <person name="Svensson-Stadler L."/>
            <person name="Chun J."/>
            <person name="Moore E."/>
        </authorList>
    </citation>
    <scope>NUCLEOTIDE SEQUENCE [LARGE SCALE GENOMIC DNA]</scope>
    <source>
        <strain evidence="21 24">CCUG 65686</strain>
    </source>
</reference>
<dbReference type="NCBIfam" id="TIGR01173">
    <property type="entry name" value="glmU"/>
    <property type="match status" value="1"/>
</dbReference>
<evidence type="ECO:0000256" key="4">
    <source>
        <dbReference type="ARBA" id="ARBA00022490"/>
    </source>
</evidence>
<dbReference type="InterPro" id="IPR029044">
    <property type="entry name" value="Nucleotide-diphossugar_trans"/>
</dbReference>
<feature type="binding site" evidence="18">
    <location>
        <position position="135"/>
    </location>
    <ligand>
        <name>UDP-N-acetyl-alpha-D-glucosamine</name>
        <dbReference type="ChEBI" id="CHEBI:57705"/>
    </ligand>
</feature>
<dbReference type="Gene3D" id="3.90.550.10">
    <property type="entry name" value="Spore Coat Polysaccharide Biosynthesis Protein SpsA, Chain A"/>
    <property type="match status" value="1"/>
</dbReference>
<keyword evidence="14 18" id="KW-0961">Cell wall biogenesis/degradation</keyword>
<evidence type="ECO:0000256" key="6">
    <source>
        <dbReference type="ARBA" id="ARBA00022695"/>
    </source>
</evidence>
<dbReference type="GO" id="GO:0000902">
    <property type="term" value="P:cell morphogenesis"/>
    <property type="evidence" value="ECO:0007669"/>
    <property type="project" value="UniProtKB-UniRule"/>
</dbReference>
<dbReference type="GO" id="GO:0005737">
    <property type="term" value="C:cytoplasm"/>
    <property type="evidence" value="ECO:0007669"/>
    <property type="project" value="UniProtKB-SubCell"/>
</dbReference>
<comment type="subunit">
    <text evidence="18">Homotrimer.</text>
</comment>
<keyword evidence="10 18" id="KW-0133">Cell shape</keyword>
<evidence type="ECO:0000256" key="9">
    <source>
        <dbReference type="ARBA" id="ARBA00022842"/>
    </source>
</evidence>
<dbReference type="EC" id="2.7.7.23" evidence="18"/>
<dbReference type="PANTHER" id="PTHR43584">
    <property type="entry name" value="NUCLEOTIDYL TRANSFERASE"/>
    <property type="match status" value="1"/>
</dbReference>
<evidence type="ECO:0000256" key="1">
    <source>
        <dbReference type="ARBA" id="ARBA00004496"/>
    </source>
</evidence>
<dbReference type="Pfam" id="PF25087">
    <property type="entry name" value="GMPPB_C"/>
    <property type="match status" value="1"/>
</dbReference>
<dbReference type="Gene3D" id="2.160.10.10">
    <property type="entry name" value="Hexapeptide repeat proteins"/>
    <property type="match status" value="1"/>
</dbReference>
<dbReference type="GO" id="GO:0003977">
    <property type="term" value="F:UDP-N-acetylglucosamine diphosphorylase activity"/>
    <property type="evidence" value="ECO:0007669"/>
    <property type="project" value="UniProtKB-UniRule"/>
</dbReference>
<proteinExistence type="inferred from homology"/>
<evidence type="ECO:0000259" key="20">
    <source>
        <dbReference type="Pfam" id="PF25087"/>
    </source>
</evidence>
<feature type="region of interest" description="Pyrophosphorylase" evidence="18">
    <location>
        <begin position="1"/>
        <end position="225"/>
    </location>
</feature>
<evidence type="ECO:0000259" key="19">
    <source>
        <dbReference type="Pfam" id="PF12804"/>
    </source>
</evidence>
<evidence type="ECO:0000256" key="8">
    <source>
        <dbReference type="ARBA" id="ARBA00022737"/>
    </source>
</evidence>
<feature type="binding site" evidence="18">
    <location>
        <position position="373"/>
    </location>
    <ligand>
        <name>UDP-N-acetyl-alpha-D-glucosamine</name>
        <dbReference type="ChEBI" id="CHEBI:57705"/>
    </ligand>
</feature>
<feature type="binding site" evidence="18">
    <location>
        <position position="71"/>
    </location>
    <ligand>
        <name>UDP-N-acetyl-alpha-D-glucosamine</name>
        <dbReference type="ChEBI" id="CHEBI:57705"/>
    </ligand>
</feature>
<dbReference type="GO" id="GO:0016020">
    <property type="term" value="C:membrane"/>
    <property type="evidence" value="ECO:0007669"/>
    <property type="project" value="GOC"/>
</dbReference>
<dbReference type="Pfam" id="PF12804">
    <property type="entry name" value="NTP_transf_3"/>
    <property type="match status" value="1"/>
</dbReference>